<organism evidence="1 2">
    <name type="scientific">Catharanthus roseus</name>
    <name type="common">Madagascar periwinkle</name>
    <name type="synonym">Vinca rosea</name>
    <dbReference type="NCBI Taxonomy" id="4058"/>
    <lineage>
        <taxon>Eukaryota</taxon>
        <taxon>Viridiplantae</taxon>
        <taxon>Streptophyta</taxon>
        <taxon>Embryophyta</taxon>
        <taxon>Tracheophyta</taxon>
        <taxon>Spermatophyta</taxon>
        <taxon>Magnoliopsida</taxon>
        <taxon>eudicotyledons</taxon>
        <taxon>Gunneridae</taxon>
        <taxon>Pentapetalae</taxon>
        <taxon>asterids</taxon>
        <taxon>lamiids</taxon>
        <taxon>Gentianales</taxon>
        <taxon>Apocynaceae</taxon>
        <taxon>Rauvolfioideae</taxon>
        <taxon>Vinceae</taxon>
        <taxon>Catharanthinae</taxon>
        <taxon>Catharanthus</taxon>
    </lineage>
</organism>
<comment type="caution">
    <text evidence="1">The sequence shown here is derived from an EMBL/GenBank/DDBJ whole genome shotgun (WGS) entry which is preliminary data.</text>
</comment>
<evidence type="ECO:0000313" key="1">
    <source>
        <dbReference type="EMBL" id="KAI5670682.1"/>
    </source>
</evidence>
<name>A0ACC0BDH0_CATRO</name>
<reference evidence="2" key="1">
    <citation type="journal article" date="2023" name="Nat. Plants">
        <title>Single-cell RNA sequencing provides a high-resolution roadmap for understanding the multicellular compartmentation of specialized metabolism.</title>
        <authorList>
            <person name="Sun S."/>
            <person name="Shen X."/>
            <person name="Li Y."/>
            <person name="Li Y."/>
            <person name="Wang S."/>
            <person name="Li R."/>
            <person name="Zhang H."/>
            <person name="Shen G."/>
            <person name="Guo B."/>
            <person name="Wei J."/>
            <person name="Xu J."/>
            <person name="St-Pierre B."/>
            <person name="Chen S."/>
            <person name="Sun C."/>
        </authorList>
    </citation>
    <scope>NUCLEOTIDE SEQUENCE [LARGE SCALE GENOMIC DNA]</scope>
</reference>
<gene>
    <name evidence="1" type="ORF">M9H77_11046</name>
</gene>
<proteinExistence type="predicted"/>
<protein>
    <submittedName>
        <fullName evidence="1">Uncharacterized protein</fullName>
    </submittedName>
</protein>
<sequence length="377" mass="42942">MYNSYYYYFNEIWYIPLLQLIELVDPIHHQSRPATNSTEEPKMGAIWTLIELILIFVSIAGIGLASAIVFETFRRRFNRAHVVAPPVFEDPNSLNQVPCPHIFNPSEKYLSLIVPAYNEEVRLPGALDETLNYLQQRAAKDNSFSYEIIIIDDGSADGTKRVAFDFVKRYTVDNVRVILLGRNHGKGEAIRKGMLHARGELLLMLDADGATKVDDLEKLENQILAVARKERQVGDSVASDSTLKISTIPIAAFGSRAHLEEKALATRKWYRNFLMKGFHLVVLLACGSGIRDTQCGFKMFTRAAARKLFTNIRLKRWCFDVELVYLCKLFRIPMLEISVTWSEIPGSKVNLLSIPNMLWELAIMSLGYRTGIWKIYS</sequence>
<accession>A0ACC0BDH0</accession>
<keyword evidence="2" id="KW-1185">Reference proteome</keyword>
<evidence type="ECO:0000313" key="2">
    <source>
        <dbReference type="Proteomes" id="UP001060085"/>
    </source>
</evidence>
<dbReference type="EMBL" id="CM044703">
    <property type="protein sequence ID" value="KAI5670682.1"/>
    <property type="molecule type" value="Genomic_DNA"/>
</dbReference>
<dbReference type="Proteomes" id="UP001060085">
    <property type="component" value="Linkage Group LG03"/>
</dbReference>